<dbReference type="PANTHER" id="PTHR12373">
    <property type="entry name" value="ENHANCER OF RUDIMENTARY ERH"/>
    <property type="match status" value="1"/>
</dbReference>
<proteinExistence type="inferred from homology"/>
<name>A0A7R8DA64_LEPSM</name>
<evidence type="ECO:0000256" key="2">
    <source>
        <dbReference type="ARBA" id="ARBA00023306"/>
    </source>
</evidence>
<dbReference type="EMBL" id="HG994587">
    <property type="protein sequence ID" value="CAF3023642.1"/>
    <property type="molecule type" value="Genomic_DNA"/>
</dbReference>
<reference evidence="3" key="1">
    <citation type="submission" date="2021-02" db="EMBL/GenBank/DDBJ databases">
        <authorList>
            <person name="Bekaert M."/>
        </authorList>
    </citation>
    <scope>NUCLEOTIDE SEQUENCE</scope>
    <source>
        <strain evidence="3">IoA-00</strain>
    </source>
</reference>
<sequence>MAIASNLLSNWSRQTNITQGMSNPFESIMSHTILLVQPGQKPETRTYSDYESVNECMEGVCKIYEEHLKRQNPNIPSITYDISQLFDFVDQLADLSCLVYQKSTNTYAPFNKDWIKEKIYILLRRQASTS</sequence>
<gene>
    <name evidence="3" type="ORF">LSAA_14400</name>
</gene>
<comment type="similarity">
    <text evidence="1">Belongs to the E(R) family.</text>
</comment>
<dbReference type="Proteomes" id="UP000675881">
    <property type="component" value="Chromosome 8"/>
</dbReference>
<dbReference type="AlphaFoldDB" id="A0A7R8DA64"/>
<dbReference type="PANTHER" id="PTHR12373:SF0">
    <property type="entry name" value="ENHANCER OF RUDIMENTARY HOMOLOG"/>
    <property type="match status" value="1"/>
</dbReference>
<protein>
    <submittedName>
        <fullName evidence="3">Enhancer of rudimentary homolog,Protein enhancer of rudimentary</fullName>
    </submittedName>
</protein>
<accession>A0A7R8DA64</accession>
<dbReference type="FunFam" id="3.30.2260.10:FF:000001">
    <property type="entry name" value="Enhancer of rudimentary homolog"/>
    <property type="match status" value="1"/>
</dbReference>
<evidence type="ECO:0000256" key="1">
    <source>
        <dbReference type="ARBA" id="ARBA00007491"/>
    </source>
</evidence>
<dbReference type="SUPFAM" id="SSF143875">
    <property type="entry name" value="ERH-like"/>
    <property type="match status" value="1"/>
</dbReference>
<dbReference type="InterPro" id="IPR000781">
    <property type="entry name" value="ERH"/>
</dbReference>
<evidence type="ECO:0000313" key="3">
    <source>
        <dbReference type="EMBL" id="CAF3023642.1"/>
    </source>
</evidence>
<organism evidence="3 4">
    <name type="scientific">Lepeophtheirus salmonis</name>
    <name type="common">Salmon louse</name>
    <name type="synonym">Caligus salmonis</name>
    <dbReference type="NCBI Taxonomy" id="72036"/>
    <lineage>
        <taxon>Eukaryota</taxon>
        <taxon>Metazoa</taxon>
        <taxon>Ecdysozoa</taxon>
        <taxon>Arthropoda</taxon>
        <taxon>Crustacea</taxon>
        <taxon>Multicrustacea</taxon>
        <taxon>Hexanauplia</taxon>
        <taxon>Copepoda</taxon>
        <taxon>Siphonostomatoida</taxon>
        <taxon>Caligidae</taxon>
        <taxon>Lepeophtheirus</taxon>
    </lineage>
</organism>
<dbReference type="InterPro" id="IPR035912">
    <property type="entry name" value="EHR_sf"/>
</dbReference>
<dbReference type="Pfam" id="PF01133">
    <property type="entry name" value="ER"/>
    <property type="match status" value="1"/>
</dbReference>
<dbReference type="PROSITE" id="PS01290">
    <property type="entry name" value="ER"/>
    <property type="match status" value="1"/>
</dbReference>
<dbReference type="Gene3D" id="3.30.2260.10">
    <property type="entry name" value="Enhancer of rudimentary"/>
    <property type="match status" value="1"/>
</dbReference>
<keyword evidence="4" id="KW-1185">Reference proteome</keyword>
<keyword evidence="2" id="KW-0131">Cell cycle</keyword>
<evidence type="ECO:0000313" key="4">
    <source>
        <dbReference type="Proteomes" id="UP000675881"/>
    </source>
</evidence>